<feature type="non-terminal residue" evidence="1">
    <location>
        <position position="1"/>
    </location>
</feature>
<evidence type="ECO:0000313" key="2">
    <source>
        <dbReference type="Proteomes" id="UP001374952"/>
    </source>
</evidence>
<organism evidence="1 2">
    <name type="scientific">Pseudoalteromonas undina</name>
    <dbReference type="NCBI Taxonomy" id="43660"/>
    <lineage>
        <taxon>Bacteria</taxon>
        <taxon>Pseudomonadati</taxon>
        <taxon>Pseudomonadota</taxon>
        <taxon>Gammaproteobacteria</taxon>
        <taxon>Alteromonadales</taxon>
        <taxon>Pseudoalteromonadaceae</taxon>
        <taxon>Pseudoalteromonas</taxon>
    </lineage>
</organism>
<reference evidence="1" key="1">
    <citation type="submission" date="2024-02" db="EMBL/GenBank/DDBJ databases">
        <title>Bacteria isolated from the canopy kelp, Nereocystis luetkeana.</title>
        <authorList>
            <person name="Pfister C.A."/>
            <person name="Younker I.T."/>
            <person name="Light S.H."/>
        </authorList>
    </citation>
    <scope>NUCLEOTIDE SEQUENCE</scope>
    <source>
        <strain evidence="1">TN.2.01</strain>
    </source>
</reference>
<name>A0ACC6R9J3_9GAMM</name>
<evidence type="ECO:0000313" key="1">
    <source>
        <dbReference type="EMBL" id="MEL0606613.1"/>
    </source>
</evidence>
<protein>
    <submittedName>
        <fullName evidence="1">Chemotaxis protein</fullName>
    </submittedName>
</protein>
<dbReference type="Proteomes" id="UP001374952">
    <property type="component" value="Unassembled WGS sequence"/>
</dbReference>
<comment type="caution">
    <text evidence="1">The sequence shown here is derived from an EMBL/GenBank/DDBJ whole genome shotgun (WGS) entry which is preliminary data.</text>
</comment>
<sequence length="70" mass="7899">LNNLSDGFNQFIDKIDTAFKQVAIESTEIRQSSNHVLEQAKNNSQYIDNQKEQTISVAAAINEMRATVQE</sequence>
<keyword evidence="2" id="KW-1185">Reference proteome</keyword>
<feature type="non-terminal residue" evidence="1">
    <location>
        <position position="70"/>
    </location>
</feature>
<dbReference type="EMBL" id="JBAKAX010000294">
    <property type="protein sequence ID" value="MEL0606613.1"/>
    <property type="molecule type" value="Genomic_DNA"/>
</dbReference>
<accession>A0ACC6R9J3</accession>
<proteinExistence type="predicted"/>
<gene>
    <name evidence="1" type="ORF">V6250_21055</name>
</gene>